<evidence type="ECO:0000256" key="3">
    <source>
        <dbReference type="ARBA" id="ARBA00022448"/>
    </source>
</evidence>
<feature type="transmembrane region" description="Helical" evidence="12">
    <location>
        <begin position="330"/>
        <end position="352"/>
    </location>
</feature>
<accession>A0A3B0U7H3</accession>
<keyword evidence="8" id="KW-0630">Potassium</keyword>
<organism evidence="13">
    <name type="scientific">hydrothermal vent metagenome</name>
    <dbReference type="NCBI Taxonomy" id="652676"/>
    <lineage>
        <taxon>unclassified sequences</taxon>
        <taxon>metagenomes</taxon>
        <taxon>ecological metagenomes</taxon>
    </lineage>
</organism>
<gene>
    <name evidence="13" type="ORF">MNBD_BACTEROID05-1119</name>
</gene>
<feature type="transmembrane region" description="Helical" evidence="12">
    <location>
        <begin position="457"/>
        <end position="478"/>
    </location>
</feature>
<feature type="transmembrane region" description="Helical" evidence="12">
    <location>
        <begin position="137"/>
        <end position="157"/>
    </location>
</feature>
<dbReference type="AlphaFoldDB" id="A0A3B0U7H3"/>
<evidence type="ECO:0000256" key="5">
    <source>
        <dbReference type="ARBA" id="ARBA00022519"/>
    </source>
</evidence>
<keyword evidence="3" id="KW-0813">Transport</keyword>
<evidence type="ECO:0000256" key="8">
    <source>
        <dbReference type="ARBA" id="ARBA00022958"/>
    </source>
</evidence>
<keyword evidence="6" id="KW-0633">Potassium transport</keyword>
<evidence type="ECO:0000256" key="4">
    <source>
        <dbReference type="ARBA" id="ARBA00022475"/>
    </source>
</evidence>
<feature type="transmembrane region" description="Helical" evidence="12">
    <location>
        <begin position="391"/>
        <end position="415"/>
    </location>
</feature>
<proteinExistence type="inferred from homology"/>
<comment type="similarity">
    <text evidence="2">Belongs to the TrkH potassium transport family.</text>
</comment>
<dbReference type="InterPro" id="IPR003445">
    <property type="entry name" value="Cat_transpt"/>
</dbReference>
<dbReference type="EMBL" id="UOEN01000338">
    <property type="protein sequence ID" value="VAW16714.1"/>
    <property type="molecule type" value="Genomic_DNA"/>
</dbReference>
<keyword evidence="9 12" id="KW-1133">Transmembrane helix</keyword>
<evidence type="ECO:0000256" key="12">
    <source>
        <dbReference type="SAM" id="Phobius"/>
    </source>
</evidence>
<keyword evidence="7 12" id="KW-0812">Transmembrane</keyword>
<comment type="subcellular location">
    <subcellularLocation>
        <location evidence="1">Cell inner membrane</location>
        <topology evidence="1">Multi-pass membrane protein</topology>
    </subcellularLocation>
</comment>
<evidence type="ECO:0000256" key="6">
    <source>
        <dbReference type="ARBA" id="ARBA00022538"/>
    </source>
</evidence>
<dbReference type="PANTHER" id="PTHR32024:SF2">
    <property type="entry name" value="TRK SYSTEM POTASSIUM UPTAKE PROTEIN TRKG-RELATED"/>
    <property type="match status" value="1"/>
</dbReference>
<sequence length="484" mass="53621">MHKRFVLNIVSRILMVVCYTMLFPLGWALADDYHGKEASAFIVTILLGIFVSILVRVLLPIKKKDYQRINAKDGLAIVGLSWVFLSLLGALPLYLSQATATYTDAFFEITSGFTTTGSTIFTNIEALPRGILFWRSLTHWLGGMGIIVLYIALLPALGTNAFQLYKAEAPGLSVERVGPRLKDTAKYLWGVYFLLTFVEVVLLYMAGMPLFDSLCHTFGTIATGGFSTKNASMAAYGNTVQWIVLVFMFLAGTNFILHFQALRGNFKAFFRNEEFKVYVIVILLLIPLFSFFLGQEHLSQKPFLDSAFQIVAILTTTGYTTVNFDLWPTLLKFILVVLMIVGGCGGSTGGGMKMIRILLSVKTALRSGMQTVFPNAILPVKFNKRPISEKMIMAVSSYFIIFMFLIVGGSLGFIITEKCDLVTAVTAAISALSNIGPGLEKVGAIKNYAWVSMQGKWLLTFLMLAGRLELYSILILFLPATWKK</sequence>
<feature type="transmembrane region" description="Helical" evidence="12">
    <location>
        <begin position="277"/>
        <end position="294"/>
    </location>
</feature>
<feature type="transmembrane region" description="Helical" evidence="12">
    <location>
        <begin position="41"/>
        <end position="61"/>
    </location>
</feature>
<feature type="transmembrane region" description="Helical" evidence="12">
    <location>
        <begin position="73"/>
        <end position="95"/>
    </location>
</feature>
<evidence type="ECO:0000256" key="2">
    <source>
        <dbReference type="ARBA" id="ARBA00009137"/>
    </source>
</evidence>
<evidence type="ECO:0000256" key="11">
    <source>
        <dbReference type="ARBA" id="ARBA00023136"/>
    </source>
</evidence>
<dbReference type="Pfam" id="PF02386">
    <property type="entry name" value="TrkH"/>
    <property type="match status" value="1"/>
</dbReference>
<feature type="transmembrane region" description="Helical" evidence="12">
    <location>
        <begin position="239"/>
        <end position="257"/>
    </location>
</feature>
<evidence type="ECO:0000256" key="7">
    <source>
        <dbReference type="ARBA" id="ARBA00022692"/>
    </source>
</evidence>
<dbReference type="GO" id="GO:0005886">
    <property type="term" value="C:plasma membrane"/>
    <property type="evidence" value="ECO:0007669"/>
    <property type="project" value="UniProtKB-SubCell"/>
</dbReference>
<evidence type="ECO:0000256" key="9">
    <source>
        <dbReference type="ARBA" id="ARBA00022989"/>
    </source>
</evidence>
<dbReference type="GO" id="GO:0015379">
    <property type="term" value="F:potassium:chloride symporter activity"/>
    <property type="evidence" value="ECO:0007669"/>
    <property type="project" value="InterPro"/>
</dbReference>
<reference evidence="13" key="1">
    <citation type="submission" date="2018-06" db="EMBL/GenBank/DDBJ databases">
        <authorList>
            <person name="Zhirakovskaya E."/>
        </authorList>
    </citation>
    <scope>NUCLEOTIDE SEQUENCE</scope>
</reference>
<keyword evidence="5" id="KW-0997">Cell inner membrane</keyword>
<dbReference type="PANTHER" id="PTHR32024">
    <property type="entry name" value="TRK SYSTEM POTASSIUM UPTAKE PROTEIN TRKG-RELATED"/>
    <property type="match status" value="1"/>
</dbReference>
<evidence type="ECO:0000256" key="10">
    <source>
        <dbReference type="ARBA" id="ARBA00023065"/>
    </source>
</evidence>
<protein>
    <submittedName>
        <fullName evidence="13">Trk potassium uptake system protein TrkH</fullName>
    </submittedName>
</protein>
<evidence type="ECO:0000256" key="1">
    <source>
        <dbReference type="ARBA" id="ARBA00004429"/>
    </source>
</evidence>
<keyword evidence="10" id="KW-0406">Ion transport</keyword>
<keyword evidence="11 12" id="KW-0472">Membrane</keyword>
<feature type="transmembrane region" description="Helical" evidence="12">
    <location>
        <begin position="9"/>
        <end position="29"/>
    </location>
</feature>
<keyword evidence="4" id="KW-1003">Cell membrane</keyword>
<name>A0A3B0U7H3_9ZZZZ</name>
<feature type="transmembrane region" description="Helical" evidence="12">
    <location>
        <begin position="187"/>
        <end position="206"/>
    </location>
</feature>
<dbReference type="InterPro" id="IPR004772">
    <property type="entry name" value="TrkH"/>
</dbReference>
<evidence type="ECO:0000313" key="13">
    <source>
        <dbReference type="EMBL" id="VAW16714.1"/>
    </source>
</evidence>
<dbReference type="PIRSF" id="PIRSF006247">
    <property type="entry name" value="TrkH"/>
    <property type="match status" value="1"/>
</dbReference>